<dbReference type="Gene3D" id="3.40.630.30">
    <property type="match status" value="1"/>
</dbReference>
<keyword evidence="1 4" id="KW-0808">Transferase</keyword>
<organism evidence="4 5">
    <name type="scientific">Roseibium aggregatum</name>
    <dbReference type="NCBI Taxonomy" id="187304"/>
    <lineage>
        <taxon>Bacteria</taxon>
        <taxon>Pseudomonadati</taxon>
        <taxon>Pseudomonadota</taxon>
        <taxon>Alphaproteobacteria</taxon>
        <taxon>Hyphomicrobiales</taxon>
        <taxon>Stappiaceae</taxon>
        <taxon>Roseibium</taxon>
    </lineage>
</organism>
<evidence type="ECO:0000313" key="5">
    <source>
        <dbReference type="Proteomes" id="UP000048926"/>
    </source>
</evidence>
<reference evidence="5" key="1">
    <citation type="submission" date="2015-07" db="EMBL/GenBank/DDBJ databases">
        <authorList>
            <person name="Rodrigo-Torres Lidia"/>
            <person name="Arahal R.David."/>
        </authorList>
    </citation>
    <scope>NUCLEOTIDE SEQUENCE [LARGE SCALE GENOMIC DNA]</scope>
    <source>
        <strain evidence="5">CECT 4801</strain>
    </source>
</reference>
<dbReference type="Pfam" id="PF00583">
    <property type="entry name" value="Acetyltransf_1"/>
    <property type="match status" value="1"/>
</dbReference>
<gene>
    <name evidence="4" type="ORF">LAL4801_02163</name>
</gene>
<dbReference type="EMBL" id="CXST01000001">
    <property type="protein sequence ID" value="CTQ43723.1"/>
    <property type="molecule type" value="Genomic_DNA"/>
</dbReference>
<evidence type="ECO:0000259" key="3">
    <source>
        <dbReference type="PROSITE" id="PS51186"/>
    </source>
</evidence>
<keyword evidence="5" id="KW-1185">Reference proteome</keyword>
<dbReference type="InterPro" id="IPR000182">
    <property type="entry name" value="GNAT_dom"/>
</dbReference>
<dbReference type="PROSITE" id="PS51186">
    <property type="entry name" value="GNAT"/>
    <property type="match status" value="1"/>
</dbReference>
<proteinExistence type="predicted"/>
<name>A0A0M6Y2C0_9HYPH</name>
<evidence type="ECO:0000313" key="4">
    <source>
        <dbReference type="EMBL" id="CTQ43723.1"/>
    </source>
</evidence>
<dbReference type="PANTHER" id="PTHR43800:SF1">
    <property type="entry name" value="PEPTIDYL-LYSINE N-ACETYLTRANSFERASE YJAB"/>
    <property type="match status" value="1"/>
</dbReference>
<accession>A0A0M6Y2C0</accession>
<evidence type="ECO:0000256" key="1">
    <source>
        <dbReference type="ARBA" id="ARBA00022679"/>
    </source>
</evidence>
<keyword evidence="2" id="KW-0012">Acyltransferase</keyword>
<dbReference type="RefSeq" id="WP_055655954.1">
    <property type="nucleotide sequence ID" value="NZ_CXST01000001.1"/>
</dbReference>
<dbReference type="STRING" id="187304.B0E33_19170"/>
<feature type="domain" description="N-acetyltransferase" evidence="3">
    <location>
        <begin position="43"/>
        <end position="197"/>
    </location>
</feature>
<dbReference type="OrthoDB" id="275336at2"/>
<evidence type="ECO:0000256" key="2">
    <source>
        <dbReference type="ARBA" id="ARBA00023315"/>
    </source>
</evidence>
<protein>
    <submittedName>
        <fullName evidence="4">Acetyltransferase (GNAT) family protein</fullName>
    </submittedName>
</protein>
<sequence>MSTQALNLDGYTDIPEGKVAFVVTFLEMLQAPEQPLAPSRSDVTLQRWQTPDLDSYRKLFREVGEDWIWFGRLVHDDKTLEHLLTEPARENYLPIIDGKPVGTLELDFANPEEPELSYFGLVPGAIGGGLGRWLMAQALDIVWSRPETKRLWVHTCTGDSPQALIFYQACGFKPYKRAIEVAEDPRLQGLLGRKRAPHVPVIE</sequence>
<dbReference type="GO" id="GO:0016747">
    <property type="term" value="F:acyltransferase activity, transferring groups other than amino-acyl groups"/>
    <property type="evidence" value="ECO:0007669"/>
    <property type="project" value="InterPro"/>
</dbReference>
<dbReference type="SUPFAM" id="SSF55729">
    <property type="entry name" value="Acyl-CoA N-acyltransferases (Nat)"/>
    <property type="match status" value="1"/>
</dbReference>
<dbReference type="PANTHER" id="PTHR43800">
    <property type="entry name" value="PEPTIDYL-LYSINE N-ACETYLTRANSFERASE YJAB"/>
    <property type="match status" value="1"/>
</dbReference>
<dbReference type="Proteomes" id="UP000048926">
    <property type="component" value="Unassembled WGS sequence"/>
</dbReference>
<dbReference type="AlphaFoldDB" id="A0A0M6Y2C0"/>
<dbReference type="InterPro" id="IPR016181">
    <property type="entry name" value="Acyl_CoA_acyltransferase"/>
</dbReference>
<dbReference type="CDD" id="cd04301">
    <property type="entry name" value="NAT_SF"/>
    <property type="match status" value="1"/>
</dbReference>